<proteinExistence type="predicted"/>
<gene>
    <name evidence="1" type="ORF">LCGC14_1914810</name>
</gene>
<comment type="caution">
    <text evidence="1">The sequence shown here is derived from an EMBL/GenBank/DDBJ whole genome shotgun (WGS) entry which is preliminary data.</text>
</comment>
<sequence>MAAASPPAHFITNANIVANGKTVSATNKIIAGDRNAILGNDNLVHGNYNTVTGNANVVYGFGNRLVGNHCRAQGTANSIVGQSAEIIELDSSPSADLPAAAAAAEREIRNTMKQAFPEDWPCVGTVISHADFVQGTTINVGHDSGAGNGTHRREGTDALGGRAVPLVELEGQPVATDADEACCVCAENETDIVLLPCAHLCCYVDCARNLGTPINDYGHATSLAMYHNLVLVQYDQGSEADGRGALVALDIATGRTAYRMQRVGVGQSWTSPIVARTAAGDQWITCSNPFVIAYRPETGAELWRVR</sequence>
<dbReference type="InterPro" id="IPR013083">
    <property type="entry name" value="Znf_RING/FYVE/PHD"/>
</dbReference>
<protein>
    <submittedName>
        <fullName evidence="1">Uncharacterized protein</fullName>
    </submittedName>
</protein>
<dbReference type="Gene3D" id="2.150.10.10">
    <property type="entry name" value="Serralysin-like metalloprotease, C-terminal"/>
    <property type="match status" value="1"/>
</dbReference>
<evidence type="ECO:0000313" key="1">
    <source>
        <dbReference type="EMBL" id="KKL89428.1"/>
    </source>
</evidence>
<accession>A0A0F9FT81</accession>
<dbReference type="SUPFAM" id="SSF50998">
    <property type="entry name" value="Quinoprotein alcohol dehydrogenase-like"/>
    <property type="match status" value="1"/>
</dbReference>
<dbReference type="Gene3D" id="2.40.10.480">
    <property type="match status" value="1"/>
</dbReference>
<feature type="non-terminal residue" evidence="1">
    <location>
        <position position="306"/>
    </location>
</feature>
<dbReference type="InterPro" id="IPR011049">
    <property type="entry name" value="Serralysin-like_metalloprot_C"/>
</dbReference>
<dbReference type="InterPro" id="IPR011047">
    <property type="entry name" value="Quinoprotein_ADH-like_sf"/>
</dbReference>
<dbReference type="Gene3D" id="3.30.40.10">
    <property type="entry name" value="Zinc/RING finger domain, C3HC4 (zinc finger)"/>
    <property type="match status" value="1"/>
</dbReference>
<reference evidence="1" key="1">
    <citation type="journal article" date="2015" name="Nature">
        <title>Complex archaea that bridge the gap between prokaryotes and eukaryotes.</title>
        <authorList>
            <person name="Spang A."/>
            <person name="Saw J.H."/>
            <person name="Jorgensen S.L."/>
            <person name="Zaremba-Niedzwiedzka K."/>
            <person name="Martijn J."/>
            <person name="Lind A.E."/>
            <person name="van Eijk R."/>
            <person name="Schleper C."/>
            <person name="Guy L."/>
            <person name="Ettema T.J."/>
        </authorList>
    </citation>
    <scope>NUCLEOTIDE SEQUENCE</scope>
</reference>
<dbReference type="EMBL" id="LAZR01020288">
    <property type="protein sequence ID" value="KKL89428.1"/>
    <property type="molecule type" value="Genomic_DNA"/>
</dbReference>
<name>A0A0F9FT81_9ZZZZ</name>
<dbReference type="Pfam" id="PF13920">
    <property type="entry name" value="zf-C3HC4_3"/>
    <property type="match status" value="1"/>
</dbReference>
<dbReference type="AlphaFoldDB" id="A0A0F9FT81"/>
<organism evidence="1">
    <name type="scientific">marine sediment metagenome</name>
    <dbReference type="NCBI Taxonomy" id="412755"/>
    <lineage>
        <taxon>unclassified sequences</taxon>
        <taxon>metagenomes</taxon>
        <taxon>ecological metagenomes</taxon>
    </lineage>
</organism>